<reference evidence="2 3" key="1">
    <citation type="submission" date="2017-06" db="EMBL/GenBank/DDBJ databases">
        <title>Sequencing and comparative analysis of myxobacterial genomes.</title>
        <authorList>
            <person name="Rupp O."/>
            <person name="Goesmann A."/>
            <person name="Sogaard-Andersen L."/>
        </authorList>
    </citation>
    <scope>NUCLEOTIDE SEQUENCE [LARGE SCALE GENOMIC DNA]</scope>
    <source>
        <strain evidence="2 3">DSM 14697</strain>
    </source>
</reference>
<organism evidence="2 3">
    <name type="scientific">Corallococcus macrosporus DSM 14697</name>
    <dbReference type="NCBI Taxonomy" id="1189310"/>
    <lineage>
        <taxon>Bacteria</taxon>
        <taxon>Pseudomonadati</taxon>
        <taxon>Myxococcota</taxon>
        <taxon>Myxococcia</taxon>
        <taxon>Myxococcales</taxon>
        <taxon>Cystobacterineae</taxon>
        <taxon>Myxococcaceae</taxon>
        <taxon>Corallococcus</taxon>
    </lineage>
</organism>
<dbReference type="RefSeq" id="WP_239989334.1">
    <property type="nucleotide sequence ID" value="NZ_CP022203.1"/>
</dbReference>
<name>A0A250JPA5_9BACT</name>
<evidence type="ECO:0008006" key="4">
    <source>
        <dbReference type="Google" id="ProtNLM"/>
    </source>
</evidence>
<dbReference type="Proteomes" id="UP000217343">
    <property type="component" value="Chromosome"/>
</dbReference>
<feature type="compositionally biased region" description="Basic and acidic residues" evidence="1">
    <location>
        <begin position="44"/>
        <end position="56"/>
    </location>
</feature>
<feature type="compositionally biased region" description="Low complexity" evidence="1">
    <location>
        <begin position="70"/>
        <end position="83"/>
    </location>
</feature>
<evidence type="ECO:0000256" key="1">
    <source>
        <dbReference type="SAM" id="MobiDB-lite"/>
    </source>
</evidence>
<proteinExistence type="predicted"/>
<dbReference type="AlphaFoldDB" id="A0A250JPA5"/>
<keyword evidence="3" id="KW-1185">Reference proteome</keyword>
<accession>A0A250JPA5</accession>
<gene>
    <name evidence="2" type="ORF">MYMAC_000806</name>
</gene>
<sequence length="240" mass="24999">MGKGWAWVGMLGLCVLASGCREREPRAGVVAPGGVEADTPAGAIEREPAADVERPTETGALRPATAVSEPAPAQSAPARAPTALSDSTVAPLQGAPVRAPAPVTEPAEPQTQQQATAGRVMIGSEAVQAREDEDWYLGAARAAQDATAGTGQGGSGSAGLEDVVIATSSVNGRVTRVKQHAITVKDREGGVYELELDRRSRGLRQGRKVPLRQLEEGTPVRAQFVLMGGRTVARDVQIRR</sequence>
<feature type="region of interest" description="Disordered" evidence="1">
    <location>
        <begin position="30"/>
        <end position="119"/>
    </location>
</feature>
<dbReference type="KEGG" id="mmas:MYMAC_000806"/>
<evidence type="ECO:0000313" key="3">
    <source>
        <dbReference type="Proteomes" id="UP000217343"/>
    </source>
</evidence>
<dbReference type="EMBL" id="CP022203">
    <property type="protein sequence ID" value="ATB45221.1"/>
    <property type="molecule type" value="Genomic_DNA"/>
</dbReference>
<evidence type="ECO:0000313" key="2">
    <source>
        <dbReference type="EMBL" id="ATB45221.1"/>
    </source>
</evidence>
<feature type="compositionally biased region" description="Low complexity" evidence="1">
    <location>
        <begin position="104"/>
        <end position="117"/>
    </location>
</feature>
<protein>
    <recommendedName>
        <fullName evidence="4">Lipoprotein</fullName>
    </recommendedName>
</protein>
<dbReference type="PROSITE" id="PS51257">
    <property type="entry name" value="PROKAR_LIPOPROTEIN"/>
    <property type="match status" value="1"/>
</dbReference>